<dbReference type="STRING" id="1209926.A0A1G4B3H5"/>
<sequence>MAAASPVIPAQTAIYKPGGLNLYSRFALARELDCSITHAVFTPVDVYVDLAFILRIARTQPTMLVRNEGISDLLTGFGPTFIGYFIR</sequence>
<dbReference type="GeneID" id="34561811"/>
<reference evidence="1 2" key="1">
    <citation type="submission" date="2016-09" db="EMBL/GenBank/DDBJ databases">
        <authorList>
            <person name="Capua I."/>
            <person name="De Benedictis P."/>
            <person name="Joannis T."/>
            <person name="Lombin L.H."/>
            <person name="Cattoli G."/>
        </authorList>
    </citation>
    <scope>NUCLEOTIDE SEQUENCE [LARGE SCALE GENOMIC DNA]</scope>
    <source>
        <strain evidence="1 2">IMI 309357</strain>
    </source>
</reference>
<protein>
    <submittedName>
        <fullName evidence="1">Uncharacterized protein</fullName>
    </submittedName>
</protein>
<dbReference type="AlphaFoldDB" id="A0A1G4B3H5"/>
<evidence type="ECO:0000313" key="2">
    <source>
        <dbReference type="Proteomes" id="UP000176998"/>
    </source>
</evidence>
<proteinExistence type="predicted"/>
<evidence type="ECO:0000313" key="1">
    <source>
        <dbReference type="EMBL" id="OHE95978.1"/>
    </source>
</evidence>
<keyword evidence="2" id="KW-1185">Reference proteome</keyword>
<name>A0A1G4B3H5_9PEZI</name>
<comment type="caution">
    <text evidence="1">The sequence shown here is derived from an EMBL/GenBank/DDBJ whole genome shotgun (WGS) entry which is preliminary data.</text>
</comment>
<gene>
    <name evidence="1" type="ORF">CORC01_08671</name>
</gene>
<dbReference type="RefSeq" id="XP_022473139.1">
    <property type="nucleotide sequence ID" value="XM_022620301.1"/>
</dbReference>
<accession>A0A1G4B3H5</accession>
<dbReference type="Proteomes" id="UP000176998">
    <property type="component" value="Unassembled WGS sequence"/>
</dbReference>
<organism evidence="1 2">
    <name type="scientific">Colletotrichum orchidophilum</name>
    <dbReference type="NCBI Taxonomy" id="1209926"/>
    <lineage>
        <taxon>Eukaryota</taxon>
        <taxon>Fungi</taxon>
        <taxon>Dikarya</taxon>
        <taxon>Ascomycota</taxon>
        <taxon>Pezizomycotina</taxon>
        <taxon>Sordariomycetes</taxon>
        <taxon>Hypocreomycetidae</taxon>
        <taxon>Glomerellales</taxon>
        <taxon>Glomerellaceae</taxon>
        <taxon>Colletotrichum</taxon>
    </lineage>
</organism>
<dbReference type="OrthoDB" id="427452at2759"/>
<dbReference type="EMBL" id="MJBS01000075">
    <property type="protein sequence ID" value="OHE95978.1"/>
    <property type="molecule type" value="Genomic_DNA"/>
</dbReference>